<dbReference type="Proteomes" id="UP000503540">
    <property type="component" value="Chromosome"/>
</dbReference>
<protein>
    <recommendedName>
        <fullName evidence="4">Secreted protein</fullName>
    </recommendedName>
</protein>
<dbReference type="RefSeq" id="WP_167472351.1">
    <property type="nucleotide sequence ID" value="NZ_CP046172.1"/>
</dbReference>
<feature type="signal peptide" evidence="1">
    <location>
        <begin position="1"/>
        <end position="24"/>
    </location>
</feature>
<evidence type="ECO:0000313" key="3">
    <source>
        <dbReference type="Proteomes" id="UP000503540"/>
    </source>
</evidence>
<dbReference type="AlphaFoldDB" id="A0A6G9Y829"/>
<evidence type="ECO:0000313" key="2">
    <source>
        <dbReference type="EMBL" id="QIS09213.1"/>
    </source>
</evidence>
<feature type="chain" id="PRO_5026166322" description="Secreted protein" evidence="1">
    <location>
        <begin position="25"/>
        <end position="113"/>
    </location>
</feature>
<evidence type="ECO:0008006" key="4">
    <source>
        <dbReference type="Google" id="ProtNLM"/>
    </source>
</evidence>
<keyword evidence="1" id="KW-0732">Signal</keyword>
<keyword evidence="3" id="KW-1185">Reference proteome</keyword>
<reference evidence="2 3" key="1">
    <citation type="journal article" date="2019" name="ACS Chem. Biol.">
        <title>Identification and Mobilization of a Cryptic Antibiotic Biosynthesis Gene Locus from a Human-Pathogenic Nocardia Isolate.</title>
        <authorList>
            <person name="Herisse M."/>
            <person name="Ishida K."/>
            <person name="Porter J.L."/>
            <person name="Howden B."/>
            <person name="Hertweck C."/>
            <person name="Stinear T.P."/>
            <person name="Pidot S.J."/>
        </authorList>
    </citation>
    <scope>NUCLEOTIDE SEQUENCE [LARGE SCALE GENOMIC DNA]</scope>
    <source>
        <strain evidence="2 3">AUSMDU00012717</strain>
    </source>
</reference>
<sequence>MRKSLWLTGFGVAAVLASAGPAAAAPTIMDHDGTYVVGTDITPGDYVTYSATGSCVWARLTSYGDVLESGNGGSGTQRIRIAAGDGAFSSTGCGVWRTENANRTGSGTGSAGS</sequence>
<accession>A0A6G9Y829</accession>
<name>A0A6G9Y829_9NOCA</name>
<organism evidence="2 3">
    <name type="scientific">Nocardia arthritidis</name>
    <dbReference type="NCBI Taxonomy" id="228602"/>
    <lineage>
        <taxon>Bacteria</taxon>
        <taxon>Bacillati</taxon>
        <taxon>Actinomycetota</taxon>
        <taxon>Actinomycetes</taxon>
        <taxon>Mycobacteriales</taxon>
        <taxon>Nocardiaceae</taxon>
        <taxon>Nocardia</taxon>
    </lineage>
</organism>
<dbReference type="KEGG" id="nah:F5544_06510"/>
<dbReference type="EMBL" id="CP046172">
    <property type="protein sequence ID" value="QIS09213.1"/>
    <property type="molecule type" value="Genomic_DNA"/>
</dbReference>
<proteinExistence type="predicted"/>
<gene>
    <name evidence="2" type="ORF">F5544_06510</name>
</gene>
<evidence type="ECO:0000256" key="1">
    <source>
        <dbReference type="SAM" id="SignalP"/>
    </source>
</evidence>